<dbReference type="InterPro" id="IPR039425">
    <property type="entry name" value="RNA_pol_sigma-70-like"/>
</dbReference>
<protein>
    <submittedName>
        <fullName evidence="7">RNA polymerase sigma-70 factor (ECF subfamily)</fullName>
    </submittedName>
</protein>
<dbReference type="NCBIfam" id="TIGR02937">
    <property type="entry name" value="sigma70-ECF"/>
    <property type="match status" value="1"/>
</dbReference>
<dbReference type="SUPFAM" id="SSF88659">
    <property type="entry name" value="Sigma3 and sigma4 domains of RNA polymerase sigma factors"/>
    <property type="match status" value="1"/>
</dbReference>
<dbReference type="InterPro" id="IPR013249">
    <property type="entry name" value="RNA_pol_sigma70_r4_t2"/>
</dbReference>
<evidence type="ECO:0000313" key="8">
    <source>
        <dbReference type="Proteomes" id="UP000517753"/>
    </source>
</evidence>
<feature type="domain" description="RNA polymerase sigma-70 region 2" evidence="5">
    <location>
        <begin position="7"/>
        <end position="69"/>
    </location>
</feature>
<organism evidence="7 8">
    <name type="scientific">Sphingomonas melonis</name>
    <dbReference type="NCBI Taxonomy" id="152682"/>
    <lineage>
        <taxon>Bacteria</taxon>
        <taxon>Pseudomonadati</taxon>
        <taxon>Pseudomonadota</taxon>
        <taxon>Alphaproteobacteria</taxon>
        <taxon>Sphingomonadales</taxon>
        <taxon>Sphingomonadaceae</taxon>
        <taxon>Sphingomonas</taxon>
    </lineage>
</organism>
<reference evidence="7 8" key="1">
    <citation type="submission" date="2020-07" db="EMBL/GenBank/DDBJ databases">
        <authorList>
            <person name="Partida-Martinez L."/>
            <person name="Huntemann M."/>
            <person name="Clum A."/>
            <person name="Wang J."/>
            <person name="Palaniappan K."/>
            <person name="Ritter S."/>
            <person name="Chen I.-M."/>
            <person name="Stamatis D."/>
            <person name="Reddy T."/>
            <person name="O'Malley R."/>
            <person name="Daum C."/>
            <person name="Shapiro N."/>
            <person name="Ivanova N."/>
            <person name="Kyrpides N."/>
            <person name="Woyke T."/>
        </authorList>
    </citation>
    <scope>NUCLEOTIDE SEQUENCE [LARGE SCALE GENOMIC DNA]</scope>
    <source>
        <strain evidence="7 8">AS2.3</strain>
    </source>
</reference>
<dbReference type="Gene3D" id="1.10.10.10">
    <property type="entry name" value="Winged helix-like DNA-binding domain superfamily/Winged helix DNA-binding domain"/>
    <property type="match status" value="1"/>
</dbReference>
<dbReference type="PANTHER" id="PTHR43133">
    <property type="entry name" value="RNA POLYMERASE ECF-TYPE SIGMA FACTO"/>
    <property type="match status" value="1"/>
</dbReference>
<evidence type="ECO:0000256" key="2">
    <source>
        <dbReference type="ARBA" id="ARBA00023015"/>
    </source>
</evidence>
<keyword evidence="4" id="KW-0804">Transcription</keyword>
<dbReference type="InterPro" id="IPR036388">
    <property type="entry name" value="WH-like_DNA-bd_sf"/>
</dbReference>
<gene>
    <name evidence="7" type="ORF">HD841_002857</name>
</gene>
<dbReference type="AlphaFoldDB" id="A0A7Y9FPG9"/>
<dbReference type="EMBL" id="JACCBY010000004">
    <property type="protein sequence ID" value="NYD91050.1"/>
    <property type="molecule type" value="Genomic_DNA"/>
</dbReference>
<dbReference type="Pfam" id="PF08281">
    <property type="entry name" value="Sigma70_r4_2"/>
    <property type="match status" value="1"/>
</dbReference>
<evidence type="ECO:0000256" key="1">
    <source>
        <dbReference type="ARBA" id="ARBA00010641"/>
    </source>
</evidence>
<comment type="caution">
    <text evidence="7">The sequence shown here is derived from an EMBL/GenBank/DDBJ whole genome shotgun (WGS) entry which is preliminary data.</text>
</comment>
<keyword evidence="8" id="KW-1185">Reference proteome</keyword>
<dbReference type="GO" id="GO:0003677">
    <property type="term" value="F:DNA binding"/>
    <property type="evidence" value="ECO:0007669"/>
    <property type="project" value="InterPro"/>
</dbReference>
<sequence length="181" mass="20305">MIDHVLPHEPRYIAVARRLTRDPADAADLVQEALVRLMAVDGWAAIADPRAYVIRSIRNVATERVRRAKVVQFQQLSDIDALDMSDDAPDAFRQAAGREQVENLGKAIEQLPERCRTVFVRRRFRDELPRSIAGDLGISLSTFEKRLARAMYLLTRAIGPGGQSLDLPDSDDEEDLRRAAG</sequence>
<dbReference type="InterPro" id="IPR013324">
    <property type="entry name" value="RNA_pol_sigma_r3/r4-like"/>
</dbReference>
<evidence type="ECO:0000256" key="4">
    <source>
        <dbReference type="ARBA" id="ARBA00023163"/>
    </source>
</evidence>
<dbReference type="GO" id="GO:0006352">
    <property type="term" value="P:DNA-templated transcription initiation"/>
    <property type="evidence" value="ECO:0007669"/>
    <property type="project" value="InterPro"/>
</dbReference>
<dbReference type="SUPFAM" id="SSF88946">
    <property type="entry name" value="Sigma2 domain of RNA polymerase sigma factors"/>
    <property type="match status" value="1"/>
</dbReference>
<evidence type="ECO:0000313" key="7">
    <source>
        <dbReference type="EMBL" id="NYD91050.1"/>
    </source>
</evidence>
<comment type="similarity">
    <text evidence="1">Belongs to the sigma-70 factor family. ECF subfamily.</text>
</comment>
<accession>A0A7Y9FPG9</accession>
<dbReference type="InterPro" id="IPR007627">
    <property type="entry name" value="RNA_pol_sigma70_r2"/>
</dbReference>
<keyword evidence="2" id="KW-0805">Transcription regulation</keyword>
<dbReference type="Pfam" id="PF04542">
    <property type="entry name" value="Sigma70_r2"/>
    <property type="match status" value="1"/>
</dbReference>
<name>A0A7Y9FPG9_9SPHN</name>
<dbReference type="PANTHER" id="PTHR43133:SF46">
    <property type="entry name" value="RNA POLYMERASE SIGMA-70 FACTOR ECF SUBFAMILY"/>
    <property type="match status" value="1"/>
</dbReference>
<dbReference type="Proteomes" id="UP000517753">
    <property type="component" value="Unassembled WGS sequence"/>
</dbReference>
<reference evidence="7 8" key="2">
    <citation type="submission" date="2020-08" db="EMBL/GenBank/DDBJ databases">
        <title>The Agave Microbiome: Exploring the role of microbial communities in plant adaptations to desert environments.</title>
        <authorList>
            <person name="Partida-Martinez L.P."/>
        </authorList>
    </citation>
    <scope>NUCLEOTIDE SEQUENCE [LARGE SCALE GENOMIC DNA]</scope>
    <source>
        <strain evidence="7 8">AS2.3</strain>
    </source>
</reference>
<dbReference type="GO" id="GO:0016987">
    <property type="term" value="F:sigma factor activity"/>
    <property type="evidence" value="ECO:0007669"/>
    <property type="project" value="UniProtKB-KW"/>
</dbReference>
<evidence type="ECO:0000259" key="6">
    <source>
        <dbReference type="Pfam" id="PF08281"/>
    </source>
</evidence>
<proteinExistence type="inferred from homology"/>
<evidence type="ECO:0000256" key="3">
    <source>
        <dbReference type="ARBA" id="ARBA00023082"/>
    </source>
</evidence>
<dbReference type="InterPro" id="IPR013325">
    <property type="entry name" value="RNA_pol_sigma_r2"/>
</dbReference>
<dbReference type="InterPro" id="IPR014284">
    <property type="entry name" value="RNA_pol_sigma-70_dom"/>
</dbReference>
<feature type="domain" description="RNA polymerase sigma factor 70 region 4 type 2" evidence="6">
    <location>
        <begin position="103"/>
        <end position="152"/>
    </location>
</feature>
<keyword evidence="3" id="KW-0731">Sigma factor</keyword>
<evidence type="ECO:0000259" key="5">
    <source>
        <dbReference type="Pfam" id="PF04542"/>
    </source>
</evidence>
<dbReference type="Gene3D" id="1.10.1740.10">
    <property type="match status" value="1"/>
</dbReference>